<name>A0ABY7RYI5_9FLAO</name>
<keyword evidence="3" id="KW-0597">Phosphoprotein</keyword>
<dbReference type="InterPro" id="IPR005467">
    <property type="entry name" value="His_kinase_dom"/>
</dbReference>
<keyword evidence="7" id="KW-0812">Transmembrane</keyword>
<dbReference type="InterPro" id="IPR036097">
    <property type="entry name" value="HisK_dim/P_sf"/>
</dbReference>
<dbReference type="SMART" id="SM00387">
    <property type="entry name" value="HATPase_c"/>
    <property type="match status" value="1"/>
</dbReference>
<accession>A0ABY7RYI5</accession>
<keyword evidence="5 9" id="KW-0418">Kinase</keyword>
<dbReference type="Gene3D" id="3.30.565.10">
    <property type="entry name" value="Histidine kinase-like ATPase, C-terminal domain"/>
    <property type="match status" value="1"/>
</dbReference>
<dbReference type="SMART" id="SM00388">
    <property type="entry name" value="HisKA"/>
    <property type="match status" value="1"/>
</dbReference>
<dbReference type="InterPro" id="IPR003661">
    <property type="entry name" value="HisK_dim/P_dom"/>
</dbReference>
<dbReference type="CDD" id="cd00075">
    <property type="entry name" value="HATPase"/>
    <property type="match status" value="1"/>
</dbReference>
<feature type="transmembrane region" description="Helical" evidence="7">
    <location>
        <begin position="287"/>
        <end position="308"/>
    </location>
</feature>
<dbReference type="SUPFAM" id="SSF55874">
    <property type="entry name" value="ATPase domain of HSP90 chaperone/DNA topoisomerase II/histidine kinase"/>
    <property type="match status" value="1"/>
</dbReference>
<dbReference type="Pfam" id="PF00512">
    <property type="entry name" value="HisKA"/>
    <property type="match status" value="1"/>
</dbReference>
<evidence type="ECO:0000256" key="1">
    <source>
        <dbReference type="ARBA" id="ARBA00000085"/>
    </source>
</evidence>
<dbReference type="EC" id="2.7.13.3" evidence="2"/>
<dbReference type="PANTHER" id="PTHR45453">
    <property type="entry name" value="PHOSPHATE REGULON SENSOR PROTEIN PHOR"/>
    <property type="match status" value="1"/>
</dbReference>
<dbReference type="GO" id="GO:0016301">
    <property type="term" value="F:kinase activity"/>
    <property type="evidence" value="ECO:0007669"/>
    <property type="project" value="UniProtKB-KW"/>
</dbReference>
<keyword evidence="10" id="KW-1185">Reference proteome</keyword>
<organism evidence="9 10">
    <name type="scientific">Psychroserpens ponticola</name>
    <dbReference type="NCBI Taxonomy" id="2932268"/>
    <lineage>
        <taxon>Bacteria</taxon>
        <taxon>Pseudomonadati</taxon>
        <taxon>Bacteroidota</taxon>
        <taxon>Flavobacteriia</taxon>
        <taxon>Flavobacteriales</taxon>
        <taxon>Flavobacteriaceae</taxon>
        <taxon>Psychroserpens</taxon>
    </lineage>
</organism>
<evidence type="ECO:0000256" key="7">
    <source>
        <dbReference type="SAM" id="Phobius"/>
    </source>
</evidence>
<dbReference type="InterPro" id="IPR050351">
    <property type="entry name" value="BphY/WalK/GraS-like"/>
</dbReference>
<dbReference type="PANTHER" id="PTHR45453:SF1">
    <property type="entry name" value="PHOSPHATE REGULON SENSOR PROTEIN PHOR"/>
    <property type="match status" value="1"/>
</dbReference>
<feature type="transmembrane region" description="Helical" evidence="7">
    <location>
        <begin position="9"/>
        <end position="27"/>
    </location>
</feature>
<keyword evidence="6" id="KW-0902">Two-component regulatory system</keyword>
<dbReference type="InterPro" id="IPR036890">
    <property type="entry name" value="HATPase_C_sf"/>
</dbReference>
<evidence type="ECO:0000256" key="5">
    <source>
        <dbReference type="ARBA" id="ARBA00022777"/>
    </source>
</evidence>
<proteinExistence type="predicted"/>
<evidence type="ECO:0000256" key="6">
    <source>
        <dbReference type="ARBA" id="ARBA00023012"/>
    </source>
</evidence>
<dbReference type="CDD" id="cd00082">
    <property type="entry name" value="HisKA"/>
    <property type="match status" value="1"/>
</dbReference>
<comment type="catalytic activity">
    <reaction evidence="1">
        <text>ATP + protein L-histidine = ADP + protein N-phospho-L-histidine.</text>
        <dbReference type="EC" id="2.7.13.3"/>
    </reaction>
</comment>
<evidence type="ECO:0000313" key="9">
    <source>
        <dbReference type="EMBL" id="WCO02122.1"/>
    </source>
</evidence>
<evidence type="ECO:0000259" key="8">
    <source>
        <dbReference type="PROSITE" id="PS50109"/>
    </source>
</evidence>
<dbReference type="InterPro" id="IPR004358">
    <property type="entry name" value="Sig_transdc_His_kin-like_C"/>
</dbReference>
<gene>
    <name evidence="9" type="ORF">MUN68_001230</name>
</gene>
<evidence type="ECO:0000313" key="10">
    <source>
        <dbReference type="Proteomes" id="UP001202717"/>
    </source>
</evidence>
<keyword evidence="7" id="KW-0472">Membrane</keyword>
<reference evidence="9 10" key="1">
    <citation type="submission" date="2023-01" db="EMBL/GenBank/DDBJ databases">
        <title>Psychroserpens ponticola sp. nov., isolated from seawater.</title>
        <authorList>
            <person name="Kristyanto S."/>
            <person name="Jung J."/>
            <person name="Kim J.M."/>
            <person name="Jeon C.O."/>
        </authorList>
    </citation>
    <scope>NUCLEOTIDE SEQUENCE [LARGE SCALE GENOMIC DNA]</scope>
    <source>
        <strain evidence="9 10">MSW6</strain>
    </source>
</reference>
<keyword evidence="7" id="KW-1133">Transmembrane helix</keyword>
<evidence type="ECO:0000256" key="3">
    <source>
        <dbReference type="ARBA" id="ARBA00022553"/>
    </source>
</evidence>
<dbReference type="Pfam" id="PF02518">
    <property type="entry name" value="HATPase_c"/>
    <property type="match status" value="1"/>
</dbReference>
<dbReference type="InterPro" id="IPR003594">
    <property type="entry name" value="HATPase_dom"/>
</dbReference>
<sequence>MNDKRYQYILYLIVFVIISTIAIQVFWNYKNYQTNKQQVYNDIQWSLDNAVETYYTTLSKKNFLTVINSTDTNDKTDFSHVAWDTILKPFKTKIKTIKEQNTGHDSIFKITTIDISGNDQSDLDSIDNMYINDMFDSYEDYFNKETASGDTLKTEKFTQLSKDNKRGLTFDKNAKSITANKVFWGKKSRDSLKLIKGLSTIYIAMQQDSLDYKKLDSLLISELKNKGVSNDFYVTHLKNKDTLHSSKINNQAEFPIKKNAKTTYLKADEIITLNFKNPVSETFKRSFLGISLSTLLILAVISCLFYLLRIIKHQKQLSEVKNDLISNITHEFKTPIATIGVALESIQSFNVIDDKEKTKNYLDMSSTQLSKLNTMVEKLLETATLDSENLELNTERYNISEVITAVIEKHKIQNDKLVHCDIDDNVFINVDIFHFENAINNIIDNAFKYGGNQIEIQLKSKSSQIEISVSDNGTSLTKANKDRVFEKFYRVPKGNTHDIKGFGIGLYYTKKIIEKHNGTIQIQLEKQKTTFKIVLAYA</sequence>
<evidence type="ECO:0000256" key="4">
    <source>
        <dbReference type="ARBA" id="ARBA00022679"/>
    </source>
</evidence>
<dbReference type="Proteomes" id="UP001202717">
    <property type="component" value="Chromosome"/>
</dbReference>
<dbReference type="PROSITE" id="PS50109">
    <property type="entry name" value="HIS_KIN"/>
    <property type="match status" value="1"/>
</dbReference>
<keyword evidence="4" id="KW-0808">Transferase</keyword>
<dbReference type="PRINTS" id="PR00344">
    <property type="entry name" value="BCTRLSENSOR"/>
</dbReference>
<dbReference type="SUPFAM" id="SSF47384">
    <property type="entry name" value="Homodimeric domain of signal transducing histidine kinase"/>
    <property type="match status" value="1"/>
</dbReference>
<dbReference type="Gene3D" id="1.10.287.130">
    <property type="match status" value="1"/>
</dbReference>
<feature type="domain" description="Histidine kinase" evidence="8">
    <location>
        <begin position="327"/>
        <end position="538"/>
    </location>
</feature>
<dbReference type="RefSeq" id="WP_249995134.1">
    <property type="nucleotide sequence ID" value="NZ_CP116221.1"/>
</dbReference>
<dbReference type="EMBL" id="CP116221">
    <property type="protein sequence ID" value="WCO02122.1"/>
    <property type="molecule type" value="Genomic_DNA"/>
</dbReference>
<protein>
    <recommendedName>
        <fullName evidence="2">histidine kinase</fullName>
        <ecNumber evidence="2">2.7.13.3</ecNumber>
    </recommendedName>
</protein>
<evidence type="ECO:0000256" key="2">
    <source>
        <dbReference type="ARBA" id="ARBA00012438"/>
    </source>
</evidence>